<gene>
    <name evidence="1" type="ORF">H2Bulk34293_000003</name>
</gene>
<evidence type="ECO:0000313" key="1">
    <source>
        <dbReference type="EMBL" id="QDH86902.1"/>
    </source>
</evidence>
<name>A0A514CZW4_9VIRU</name>
<sequence>MDIEFELERLLLSRDFRQKLNKSLADRGYLIHVALIDQLRNVLVPGGTPGINPAPTESNELREEDVGFLAGLPGSSDNLD</sequence>
<organism evidence="1">
    <name type="scientific">Leviviridae sp</name>
    <dbReference type="NCBI Taxonomy" id="2027243"/>
    <lineage>
        <taxon>Viruses</taxon>
        <taxon>Riboviria</taxon>
        <taxon>Orthornavirae</taxon>
        <taxon>Lenarviricota</taxon>
        <taxon>Leviviricetes</taxon>
        <taxon>Norzivirales</taxon>
        <taxon>Fiersviridae</taxon>
    </lineage>
</organism>
<reference evidence="1" key="1">
    <citation type="submission" date="2019-05" db="EMBL/GenBank/DDBJ databases">
        <title>Metatranscriptomic reconstruction reveals RNA viruses with the potential to shape carbon cycling in soil.</title>
        <authorList>
            <person name="Starr E.P."/>
            <person name="Nuccio E."/>
            <person name="Pett-Ridge J."/>
            <person name="Banfield J.F."/>
            <person name="Firestone M.K."/>
        </authorList>
    </citation>
    <scope>NUCLEOTIDE SEQUENCE</scope>
    <source>
        <strain evidence="1">H2_Bulk_34_293</strain>
    </source>
</reference>
<dbReference type="EMBL" id="MN033016">
    <property type="protein sequence ID" value="QDH86902.1"/>
    <property type="molecule type" value="Genomic_RNA"/>
</dbReference>
<protein>
    <submittedName>
        <fullName evidence="1">Uncharacterized protein</fullName>
    </submittedName>
</protein>
<proteinExistence type="predicted"/>
<accession>A0A514CZW4</accession>